<dbReference type="EMBL" id="AWWI01000182">
    <property type="protein sequence ID" value="PIL13699.1"/>
    <property type="molecule type" value="Genomic_DNA"/>
</dbReference>
<reference evidence="1 2" key="1">
    <citation type="submission" date="2013-09" db="EMBL/GenBank/DDBJ databases">
        <title>Genome sequencing of Phaeobacter antarcticus sp. nov. SM1211.</title>
        <authorList>
            <person name="Zhang X.-Y."/>
            <person name="Liu C."/>
            <person name="Chen X.-L."/>
            <person name="Xie B.-B."/>
            <person name="Qin Q.-L."/>
            <person name="Rong J.-C."/>
            <person name="Zhang Y.-Z."/>
        </authorList>
    </citation>
    <scope>NUCLEOTIDE SEQUENCE [LARGE SCALE GENOMIC DNA]</scope>
    <source>
        <strain evidence="1 2">SM1211</strain>
    </source>
</reference>
<keyword evidence="2" id="KW-1185">Reference proteome</keyword>
<gene>
    <name evidence="1" type="ORF">P775_27435</name>
</gene>
<dbReference type="Proteomes" id="UP000231259">
    <property type="component" value="Unassembled WGS sequence"/>
</dbReference>
<comment type="caution">
    <text evidence="1">The sequence shown here is derived from an EMBL/GenBank/DDBJ whole genome shotgun (WGS) entry which is preliminary data.</text>
</comment>
<evidence type="ECO:0000313" key="2">
    <source>
        <dbReference type="Proteomes" id="UP000231259"/>
    </source>
</evidence>
<organism evidence="1 2">
    <name type="scientific">Puniceibacterium antarcticum</name>
    <dbReference type="NCBI Taxonomy" id="1206336"/>
    <lineage>
        <taxon>Bacteria</taxon>
        <taxon>Pseudomonadati</taxon>
        <taxon>Pseudomonadota</taxon>
        <taxon>Alphaproteobacteria</taxon>
        <taxon>Rhodobacterales</taxon>
        <taxon>Paracoccaceae</taxon>
        <taxon>Puniceibacterium</taxon>
    </lineage>
</organism>
<proteinExistence type="predicted"/>
<name>A0A2G8QWP1_9RHOB</name>
<dbReference type="AlphaFoldDB" id="A0A2G8QWP1"/>
<evidence type="ECO:0000313" key="1">
    <source>
        <dbReference type="EMBL" id="PIL13699.1"/>
    </source>
</evidence>
<protein>
    <submittedName>
        <fullName evidence="1">Uncharacterized protein</fullName>
    </submittedName>
</protein>
<sequence>MAEAAQIYICRLTETGNSGWIPEVLFVGREDGAETVTVSDPLILYYNDGAPLQGKVAADNAKRTTFVWTFAMTTTGGQYVGKFQYTATYLKGAKKMLLSAIPIGYANQFNGAGTCNVETR</sequence>
<accession>A0A2G8QWP1</accession>